<dbReference type="AlphaFoldDB" id="A0A917DA19"/>
<reference evidence="1" key="2">
    <citation type="submission" date="2020-09" db="EMBL/GenBank/DDBJ databases">
        <authorList>
            <person name="Sun Q."/>
            <person name="Zhou Y."/>
        </authorList>
    </citation>
    <scope>NUCLEOTIDE SEQUENCE</scope>
    <source>
        <strain evidence="1">CGMCC 1.12506</strain>
    </source>
</reference>
<evidence type="ECO:0000313" key="1">
    <source>
        <dbReference type="EMBL" id="GGD18280.1"/>
    </source>
</evidence>
<dbReference type="RefSeq" id="WP_188361056.1">
    <property type="nucleotide sequence ID" value="NZ_BMFG01000002.1"/>
</dbReference>
<dbReference type="EMBL" id="BMFG01000002">
    <property type="protein sequence ID" value="GGD18280.1"/>
    <property type="molecule type" value="Genomic_DNA"/>
</dbReference>
<accession>A0A917DA19</accession>
<comment type="caution">
    <text evidence="1">The sequence shown here is derived from an EMBL/GenBank/DDBJ whole genome shotgun (WGS) entry which is preliminary data.</text>
</comment>
<organism evidence="1 2">
    <name type="scientific">Flavobacterium orientale</name>
    <dbReference type="NCBI Taxonomy" id="1756020"/>
    <lineage>
        <taxon>Bacteria</taxon>
        <taxon>Pseudomonadati</taxon>
        <taxon>Bacteroidota</taxon>
        <taxon>Flavobacteriia</taxon>
        <taxon>Flavobacteriales</taxon>
        <taxon>Flavobacteriaceae</taxon>
        <taxon>Flavobacterium</taxon>
    </lineage>
</organism>
<reference evidence="1" key="1">
    <citation type="journal article" date="2014" name="Int. J. Syst. Evol. Microbiol.">
        <title>Complete genome sequence of Corynebacterium casei LMG S-19264T (=DSM 44701T), isolated from a smear-ripened cheese.</title>
        <authorList>
            <consortium name="US DOE Joint Genome Institute (JGI-PGF)"/>
            <person name="Walter F."/>
            <person name="Albersmeier A."/>
            <person name="Kalinowski J."/>
            <person name="Ruckert C."/>
        </authorList>
    </citation>
    <scope>NUCLEOTIDE SEQUENCE</scope>
    <source>
        <strain evidence="1">CGMCC 1.12506</strain>
    </source>
</reference>
<gene>
    <name evidence="1" type="ORF">GCM10011343_06140</name>
</gene>
<evidence type="ECO:0000313" key="2">
    <source>
        <dbReference type="Proteomes" id="UP000625735"/>
    </source>
</evidence>
<sequence>MDTVYTKTKLIAHLNAIKPVGYTLNSDLFYEKAITNAIIYIRCRGQEHFPHSFIFSSILVRIRFTNVENIFNQACTATNNTVYQADDDDPTFSKGFSGNVIGQANFDSLYDNEVYDDQSFNVVRPLLEQMINAAIQWANQNDTLQNAYNNAELLSFDARSDLYSQPFPAKYMIAKKLVGASDYSSYATTVIASYNSRGETNKANFLQTLKNILDAL</sequence>
<keyword evidence="2" id="KW-1185">Reference proteome</keyword>
<proteinExistence type="predicted"/>
<name>A0A917DA19_9FLAO</name>
<protein>
    <submittedName>
        <fullName evidence="1">Uncharacterized protein</fullName>
    </submittedName>
</protein>
<dbReference type="Proteomes" id="UP000625735">
    <property type="component" value="Unassembled WGS sequence"/>
</dbReference>